<sequence>MSWLSILVWDLVMGPVGKASFQSFLRFKLLLLCYKLSSCFLVQVPSNLLHDHIIPSLLKRICPQIWFILEINLVGVVVDSSGDLKWSIYPWHKFGFALGRKPLFAQMDPNLVSHFKDHFFAALVGMLSILLGFGLNVPSALLMDPLDCLCLMCFPSVLNLSLKGKGIKSKGEMGLNP</sequence>
<protein>
    <submittedName>
        <fullName evidence="3">Uncharacterized protein</fullName>
    </submittedName>
</protein>
<comment type="caution">
    <text evidence="3">The sequence shown here is derived from an EMBL/GenBank/DDBJ whole genome shotgun (WGS) entry which is preliminary data.</text>
</comment>
<feature type="chain" id="PRO_5025507074" evidence="2">
    <location>
        <begin position="20"/>
        <end position="177"/>
    </location>
</feature>
<evidence type="ECO:0000313" key="4">
    <source>
        <dbReference type="Proteomes" id="UP000467841"/>
    </source>
</evidence>
<dbReference type="AlphaFoldDB" id="A0A6D2IW15"/>
<proteinExistence type="predicted"/>
<name>A0A6D2IW15_9BRAS</name>
<reference evidence="3" key="1">
    <citation type="submission" date="2020-01" db="EMBL/GenBank/DDBJ databases">
        <authorList>
            <person name="Mishra B."/>
        </authorList>
    </citation>
    <scope>NUCLEOTIDE SEQUENCE [LARGE SCALE GENOMIC DNA]</scope>
</reference>
<gene>
    <name evidence="3" type="ORF">MERR_LOCUS18014</name>
</gene>
<accession>A0A6D2IW15</accession>
<organism evidence="3 4">
    <name type="scientific">Microthlaspi erraticum</name>
    <dbReference type="NCBI Taxonomy" id="1685480"/>
    <lineage>
        <taxon>Eukaryota</taxon>
        <taxon>Viridiplantae</taxon>
        <taxon>Streptophyta</taxon>
        <taxon>Embryophyta</taxon>
        <taxon>Tracheophyta</taxon>
        <taxon>Spermatophyta</taxon>
        <taxon>Magnoliopsida</taxon>
        <taxon>eudicotyledons</taxon>
        <taxon>Gunneridae</taxon>
        <taxon>Pentapetalae</taxon>
        <taxon>rosids</taxon>
        <taxon>malvids</taxon>
        <taxon>Brassicales</taxon>
        <taxon>Brassicaceae</taxon>
        <taxon>Coluteocarpeae</taxon>
        <taxon>Microthlaspi</taxon>
    </lineage>
</organism>
<keyword evidence="1" id="KW-1133">Transmembrane helix</keyword>
<keyword evidence="1" id="KW-0812">Transmembrane</keyword>
<keyword evidence="1" id="KW-0472">Membrane</keyword>
<evidence type="ECO:0000313" key="3">
    <source>
        <dbReference type="EMBL" id="CAA7030779.1"/>
    </source>
</evidence>
<dbReference type="Proteomes" id="UP000467841">
    <property type="component" value="Unassembled WGS sequence"/>
</dbReference>
<feature type="transmembrane region" description="Helical" evidence="1">
    <location>
        <begin position="119"/>
        <end position="137"/>
    </location>
</feature>
<keyword evidence="4" id="KW-1185">Reference proteome</keyword>
<evidence type="ECO:0000256" key="1">
    <source>
        <dbReference type="SAM" id="Phobius"/>
    </source>
</evidence>
<evidence type="ECO:0000256" key="2">
    <source>
        <dbReference type="SAM" id="SignalP"/>
    </source>
</evidence>
<keyword evidence="2" id="KW-0732">Signal</keyword>
<feature type="signal peptide" evidence="2">
    <location>
        <begin position="1"/>
        <end position="19"/>
    </location>
</feature>
<dbReference type="EMBL" id="CACVBM020001097">
    <property type="protein sequence ID" value="CAA7030779.1"/>
    <property type="molecule type" value="Genomic_DNA"/>
</dbReference>